<accession>A0AAX4HT71</accession>
<feature type="transmembrane region" description="Helical" evidence="1">
    <location>
        <begin position="39"/>
        <end position="61"/>
    </location>
</feature>
<reference evidence="2 3" key="1">
    <citation type="submission" date="2023-11" db="EMBL/GenBank/DDBJ databases">
        <title>Peredibacter starrii A3.12.</title>
        <authorList>
            <person name="Mitchell R.J."/>
        </authorList>
    </citation>
    <scope>NUCLEOTIDE SEQUENCE [LARGE SCALE GENOMIC DNA]</scope>
    <source>
        <strain evidence="2 3">A3.12</strain>
    </source>
</reference>
<sequence length="102" mass="11901">MKLFDLLTDFHNWVSDKDFVWWPFSFLRPEPNEFITMKIVLMMTGCFGGLAFLMFTGLAVANNAFDTTNAISTLVACFVGFFLWFACITRPLWNRRTRTLQK</sequence>
<dbReference type="Proteomes" id="UP001324634">
    <property type="component" value="Chromosome"/>
</dbReference>
<dbReference type="KEGG" id="psti:SOO65_06385"/>
<evidence type="ECO:0000313" key="3">
    <source>
        <dbReference type="Proteomes" id="UP001324634"/>
    </source>
</evidence>
<keyword evidence="3" id="KW-1185">Reference proteome</keyword>
<name>A0AAX4HT71_9BACT</name>
<protein>
    <submittedName>
        <fullName evidence="2">Uncharacterized protein</fullName>
    </submittedName>
</protein>
<dbReference type="RefSeq" id="WP_321398505.1">
    <property type="nucleotide sequence ID" value="NZ_CP139487.1"/>
</dbReference>
<gene>
    <name evidence="2" type="ORF">SOO65_06385</name>
</gene>
<keyword evidence="1" id="KW-0812">Transmembrane</keyword>
<proteinExistence type="predicted"/>
<dbReference type="AlphaFoldDB" id="A0AAX4HT71"/>
<feature type="transmembrane region" description="Helical" evidence="1">
    <location>
        <begin position="73"/>
        <end position="93"/>
    </location>
</feature>
<organism evidence="2 3">
    <name type="scientific">Peredibacter starrii</name>
    <dbReference type="NCBI Taxonomy" id="28202"/>
    <lineage>
        <taxon>Bacteria</taxon>
        <taxon>Pseudomonadati</taxon>
        <taxon>Bdellovibrionota</taxon>
        <taxon>Bacteriovoracia</taxon>
        <taxon>Bacteriovoracales</taxon>
        <taxon>Bacteriovoracaceae</taxon>
        <taxon>Peredibacter</taxon>
    </lineage>
</organism>
<keyword evidence="1" id="KW-1133">Transmembrane helix</keyword>
<evidence type="ECO:0000313" key="2">
    <source>
        <dbReference type="EMBL" id="WPU66368.1"/>
    </source>
</evidence>
<evidence type="ECO:0000256" key="1">
    <source>
        <dbReference type="SAM" id="Phobius"/>
    </source>
</evidence>
<keyword evidence="1" id="KW-0472">Membrane</keyword>
<dbReference type="EMBL" id="CP139487">
    <property type="protein sequence ID" value="WPU66368.1"/>
    <property type="molecule type" value="Genomic_DNA"/>
</dbReference>